<keyword evidence="2" id="KW-1185">Reference proteome</keyword>
<evidence type="ECO:0000313" key="1">
    <source>
        <dbReference type="EMBL" id="GFO42969.1"/>
    </source>
</evidence>
<name>A0AAV4DFM3_9GAST</name>
<protein>
    <submittedName>
        <fullName evidence="1">Uncharacterized protein</fullName>
    </submittedName>
</protein>
<comment type="caution">
    <text evidence="1">The sequence shown here is derived from an EMBL/GenBank/DDBJ whole genome shotgun (WGS) entry which is preliminary data.</text>
</comment>
<evidence type="ECO:0000313" key="2">
    <source>
        <dbReference type="Proteomes" id="UP000735302"/>
    </source>
</evidence>
<proteinExistence type="predicted"/>
<dbReference type="Proteomes" id="UP000735302">
    <property type="component" value="Unassembled WGS sequence"/>
</dbReference>
<reference evidence="1 2" key="1">
    <citation type="journal article" date="2021" name="Elife">
        <title>Chloroplast acquisition without the gene transfer in kleptoplastic sea slugs, Plakobranchus ocellatus.</title>
        <authorList>
            <person name="Maeda T."/>
            <person name="Takahashi S."/>
            <person name="Yoshida T."/>
            <person name="Shimamura S."/>
            <person name="Takaki Y."/>
            <person name="Nagai Y."/>
            <person name="Toyoda A."/>
            <person name="Suzuki Y."/>
            <person name="Arimoto A."/>
            <person name="Ishii H."/>
            <person name="Satoh N."/>
            <person name="Nishiyama T."/>
            <person name="Hasebe M."/>
            <person name="Maruyama T."/>
            <person name="Minagawa J."/>
            <person name="Obokata J."/>
            <person name="Shigenobu S."/>
        </authorList>
    </citation>
    <scope>NUCLEOTIDE SEQUENCE [LARGE SCALE GENOMIC DNA]</scope>
</reference>
<gene>
    <name evidence="1" type="ORF">PoB_006947400</name>
</gene>
<sequence>MDAVRTLNCDLLLVLVPDSSQQPRLSPEVLPQAVSCSASPKFSSSPHLLYESRHFVQLGSLKVKSSISALKLAALPSFIYPPLSRP</sequence>
<dbReference type="AlphaFoldDB" id="A0AAV4DFM3"/>
<dbReference type="EMBL" id="BLXT01007841">
    <property type="protein sequence ID" value="GFO42969.1"/>
    <property type="molecule type" value="Genomic_DNA"/>
</dbReference>
<accession>A0AAV4DFM3</accession>
<organism evidence="1 2">
    <name type="scientific">Plakobranchus ocellatus</name>
    <dbReference type="NCBI Taxonomy" id="259542"/>
    <lineage>
        <taxon>Eukaryota</taxon>
        <taxon>Metazoa</taxon>
        <taxon>Spiralia</taxon>
        <taxon>Lophotrochozoa</taxon>
        <taxon>Mollusca</taxon>
        <taxon>Gastropoda</taxon>
        <taxon>Heterobranchia</taxon>
        <taxon>Euthyneura</taxon>
        <taxon>Panpulmonata</taxon>
        <taxon>Sacoglossa</taxon>
        <taxon>Placobranchoidea</taxon>
        <taxon>Plakobranchidae</taxon>
        <taxon>Plakobranchus</taxon>
    </lineage>
</organism>